<dbReference type="Gene3D" id="2.130.10.30">
    <property type="entry name" value="Regulator of chromosome condensation 1/beta-lactamase-inhibitor protein II"/>
    <property type="match status" value="1"/>
</dbReference>
<reference evidence="3 4" key="1">
    <citation type="journal article" date="2015" name="Genome Biol. Evol.">
        <title>Phylogenomic analyses indicate that early fungi evolved digesting cell walls of algal ancestors of land plants.</title>
        <authorList>
            <person name="Chang Y."/>
            <person name="Wang S."/>
            <person name="Sekimoto S."/>
            <person name="Aerts A.L."/>
            <person name="Choi C."/>
            <person name="Clum A."/>
            <person name="LaButti K.M."/>
            <person name="Lindquist E.A."/>
            <person name="Yee Ngan C."/>
            <person name="Ohm R.A."/>
            <person name="Salamov A.A."/>
            <person name="Grigoriev I.V."/>
            <person name="Spatafora J.W."/>
            <person name="Berbee M.L."/>
        </authorList>
    </citation>
    <scope>NUCLEOTIDE SEQUENCE [LARGE SCALE GENOMIC DNA]</scope>
    <source>
        <strain evidence="3 4">NRRL 28638</strain>
    </source>
</reference>
<dbReference type="OrthoDB" id="5370059at2759"/>
<dbReference type="Pfam" id="PF00415">
    <property type="entry name" value="RCC1"/>
    <property type="match status" value="1"/>
</dbReference>
<evidence type="ECO:0000313" key="4">
    <source>
        <dbReference type="Proteomes" id="UP000070444"/>
    </source>
</evidence>
<dbReference type="GO" id="GO:0005737">
    <property type="term" value="C:cytoplasm"/>
    <property type="evidence" value="ECO:0007669"/>
    <property type="project" value="TreeGrafter"/>
</dbReference>
<evidence type="ECO:0000313" key="3">
    <source>
        <dbReference type="EMBL" id="KXN67261.1"/>
    </source>
</evidence>
<dbReference type="InterPro" id="IPR000408">
    <property type="entry name" value="Reg_chr_condens"/>
</dbReference>
<dbReference type="InterPro" id="IPR051709">
    <property type="entry name" value="Ub-ligase/GTPase-reg"/>
</dbReference>
<protein>
    <recommendedName>
        <fullName evidence="5">RCC1/BLIP-II protein</fullName>
    </recommendedName>
</protein>
<evidence type="ECO:0000256" key="1">
    <source>
        <dbReference type="ARBA" id="ARBA00022737"/>
    </source>
</evidence>
<evidence type="ECO:0000256" key="2">
    <source>
        <dbReference type="PROSITE-ProRule" id="PRU00235"/>
    </source>
</evidence>
<evidence type="ECO:0008006" key="5">
    <source>
        <dbReference type="Google" id="ProtNLM"/>
    </source>
</evidence>
<dbReference type="STRING" id="796925.A0A137NX50"/>
<sequence>MIKLPLNSSIKLINKSFISKFSTNARLNVYNFKVLPTSGNKLELFQSPVPKSILNLDSNIIQDWKFGLSHVQTVIKGKVYGWGNNDYGQVGPVNTSFSTGLNVDDNDEFIETPFLCPSLEQLETKQVASGYYHNYSLTTDGTLMSWGAGILGRGSEIYDPNPQKVTFFEEIQTKINQIYATGNYSLASVSPLQNPDRQLIYGWGYLPSLTANPNYKAIHPILIKPPNFSSQNEIKVSIQENGFWISTKEPNSTKWDLHWFGKSSPELTLERPYYPTYDETSDAITSLSWSPELELSIGIDVLDKVHLIENIIVTKNGSDELIFYNATTKNQLEGMKISKVKDWGYLGSDLLVVFSLENELQLYSIKGEELSLVDEKLILSRVGSVECQHGQVLLK</sequence>
<dbReference type="SUPFAM" id="SSF50985">
    <property type="entry name" value="RCC1/BLIP-II"/>
    <property type="match status" value="1"/>
</dbReference>
<accession>A0A137NX50</accession>
<dbReference type="PANTHER" id="PTHR45622">
    <property type="entry name" value="UBIQUITIN-PROTEIN LIGASE E3A-RELATED"/>
    <property type="match status" value="1"/>
</dbReference>
<dbReference type="PANTHER" id="PTHR45622:SF70">
    <property type="entry name" value="SECRETION-REGULATING GUANINE NUCLEOTIDE EXCHANGE FACTOR"/>
    <property type="match status" value="1"/>
</dbReference>
<dbReference type="InterPro" id="IPR009091">
    <property type="entry name" value="RCC1/BLIP-II"/>
</dbReference>
<proteinExistence type="predicted"/>
<feature type="repeat" description="RCC1" evidence="2">
    <location>
        <begin position="77"/>
        <end position="140"/>
    </location>
</feature>
<keyword evidence="4" id="KW-1185">Reference proteome</keyword>
<keyword evidence="1" id="KW-0677">Repeat</keyword>
<dbReference type="Proteomes" id="UP000070444">
    <property type="component" value="Unassembled WGS sequence"/>
</dbReference>
<dbReference type="AlphaFoldDB" id="A0A137NX50"/>
<dbReference type="PROSITE" id="PS50012">
    <property type="entry name" value="RCC1_3"/>
    <property type="match status" value="1"/>
</dbReference>
<dbReference type="EMBL" id="KQ964648">
    <property type="protein sequence ID" value="KXN67261.1"/>
    <property type="molecule type" value="Genomic_DNA"/>
</dbReference>
<organism evidence="3 4">
    <name type="scientific">Conidiobolus coronatus (strain ATCC 28846 / CBS 209.66 / NRRL 28638)</name>
    <name type="common">Delacroixia coronata</name>
    <dbReference type="NCBI Taxonomy" id="796925"/>
    <lineage>
        <taxon>Eukaryota</taxon>
        <taxon>Fungi</taxon>
        <taxon>Fungi incertae sedis</taxon>
        <taxon>Zoopagomycota</taxon>
        <taxon>Entomophthoromycotina</taxon>
        <taxon>Entomophthoromycetes</taxon>
        <taxon>Entomophthorales</taxon>
        <taxon>Ancylistaceae</taxon>
        <taxon>Conidiobolus</taxon>
    </lineage>
</organism>
<gene>
    <name evidence="3" type="ORF">CONCODRAFT_80230</name>
</gene>
<name>A0A137NX50_CONC2</name>